<evidence type="ECO:0000313" key="1">
    <source>
        <dbReference type="EMBL" id="KAJ8979525.1"/>
    </source>
</evidence>
<keyword evidence="2" id="KW-1185">Reference proteome</keyword>
<protein>
    <submittedName>
        <fullName evidence="1">Uncharacterized protein</fullName>
    </submittedName>
</protein>
<proteinExistence type="predicted"/>
<dbReference type="Proteomes" id="UP001162164">
    <property type="component" value="Unassembled WGS sequence"/>
</dbReference>
<comment type="caution">
    <text evidence="1">The sequence shown here is derived from an EMBL/GenBank/DDBJ whole genome shotgun (WGS) entry which is preliminary data.</text>
</comment>
<name>A0ABQ9JMR8_9CUCU</name>
<dbReference type="EMBL" id="JAPWTJ010000331">
    <property type="protein sequence ID" value="KAJ8979525.1"/>
    <property type="molecule type" value="Genomic_DNA"/>
</dbReference>
<gene>
    <name evidence="1" type="ORF">NQ317_017673</name>
</gene>
<reference evidence="1" key="1">
    <citation type="journal article" date="2023" name="Insect Mol. Biol.">
        <title>Genome sequencing provides insights into the evolution of gene families encoding plant cell wall-degrading enzymes in longhorned beetles.</title>
        <authorList>
            <person name="Shin N.R."/>
            <person name="Okamura Y."/>
            <person name="Kirsch R."/>
            <person name="Pauchet Y."/>
        </authorList>
    </citation>
    <scope>NUCLEOTIDE SEQUENCE</scope>
    <source>
        <strain evidence="1">MMC_N1</strain>
    </source>
</reference>
<sequence length="292" mass="33973">MECYDNRVKRDVFKALTTYQNDYKRYCDFKKEVYSYDRPRHETLEKPPGPATGDDHETFAKLREGFHVPFDLLHFPKKPIVNTNPHEPFRKLDPVGDPGKEEAIKTRPRLYMTPAVGIDDVPDPEMRKLLIDCMYTTEFRNAEREATSNFKRPPMCTQLYEVGDVVKYKVDAFKPIEERFNRQARDWDTAQTRYYADATREFWIHKDPPVVCGACVDPFKYVVPQETKETIAGLIAEDKLRMPHDRVSPSYAGYRPNFTDGVTLSKVDLPAIHPYLSTAQAMTSRYAEDLKK</sequence>
<organism evidence="1 2">
    <name type="scientific">Molorchus minor</name>
    <dbReference type="NCBI Taxonomy" id="1323400"/>
    <lineage>
        <taxon>Eukaryota</taxon>
        <taxon>Metazoa</taxon>
        <taxon>Ecdysozoa</taxon>
        <taxon>Arthropoda</taxon>
        <taxon>Hexapoda</taxon>
        <taxon>Insecta</taxon>
        <taxon>Pterygota</taxon>
        <taxon>Neoptera</taxon>
        <taxon>Endopterygota</taxon>
        <taxon>Coleoptera</taxon>
        <taxon>Polyphaga</taxon>
        <taxon>Cucujiformia</taxon>
        <taxon>Chrysomeloidea</taxon>
        <taxon>Cerambycidae</taxon>
        <taxon>Lamiinae</taxon>
        <taxon>Monochamini</taxon>
        <taxon>Molorchus</taxon>
    </lineage>
</organism>
<accession>A0ABQ9JMR8</accession>
<evidence type="ECO:0000313" key="2">
    <source>
        <dbReference type="Proteomes" id="UP001162164"/>
    </source>
</evidence>